<dbReference type="EMBL" id="MFCP01000030">
    <property type="protein sequence ID" value="OGE27769.1"/>
    <property type="molecule type" value="Genomic_DNA"/>
</dbReference>
<proteinExistence type="predicted"/>
<dbReference type="Proteomes" id="UP000177555">
    <property type="component" value="Unassembled WGS sequence"/>
</dbReference>
<dbReference type="AlphaFoldDB" id="A0A1F5JGR0"/>
<organism evidence="2 3">
    <name type="scientific">Candidatus Daviesbacteria bacterium RIFCSPHIGHO2_01_FULL_40_11</name>
    <dbReference type="NCBI Taxonomy" id="1797762"/>
    <lineage>
        <taxon>Bacteria</taxon>
        <taxon>Candidatus Daviesiibacteriota</taxon>
    </lineage>
</organism>
<feature type="region of interest" description="Disordered" evidence="1">
    <location>
        <begin position="1"/>
        <end position="23"/>
    </location>
</feature>
<evidence type="ECO:0000313" key="2">
    <source>
        <dbReference type="EMBL" id="OGE27769.1"/>
    </source>
</evidence>
<sequence length="279" mass="33893">MKKTKQKQKQIKKHTENQEEEITEQQHNIHTYLYKFRFLNREHIQTLLNHKSRTYVIDWLNDLTKRKYLKRYYTEKMKLAGLPAIYSLWLKGRKYLKKLRDKEGHKEFKLSQLNRVYREHTTSMAFKIKCMSVAEIYLSLMRLTKNSNANLNFFTKVDLKGMKYLIRPEPDAYFAIEEKDKNIKRYFLDLVDIYLPQDDLEARIRRYINYFKKDYWQDNTGHPFPEIIMIVSNNSLKTSLNNFIAERLDEELVGMNFYLSTRQEIKQQGINRQVLHKVE</sequence>
<dbReference type="Pfam" id="PF13814">
    <property type="entry name" value="Replic_Relax"/>
    <property type="match status" value="1"/>
</dbReference>
<feature type="compositionally biased region" description="Basic residues" evidence="1">
    <location>
        <begin position="1"/>
        <end position="12"/>
    </location>
</feature>
<protein>
    <submittedName>
        <fullName evidence="2">Uncharacterized protein</fullName>
    </submittedName>
</protein>
<reference evidence="2 3" key="1">
    <citation type="journal article" date="2016" name="Nat. Commun.">
        <title>Thousands of microbial genomes shed light on interconnected biogeochemical processes in an aquifer system.</title>
        <authorList>
            <person name="Anantharaman K."/>
            <person name="Brown C.T."/>
            <person name="Hug L.A."/>
            <person name="Sharon I."/>
            <person name="Castelle C.J."/>
            <person name="Probst A.J."/>
            <person name="Thomas B.C."/>
            <person name="Singh A."/>
            <person name="Wilkins M.J."/>
            <person name="Karaoz U."/>
            <person name="Brodie E.L."/>
            <person name="Williams K.H."/>
            <person name="Hubbard S.S."/>
            <person name="Banfield J.F."/>
        </authorList>
    </citation>
    <scope>NUCLEOTIDE SEQUENCE [LARGE SCALE GENOMIC DNA]</scope>
</reference>
<accession>A0A1F5JGR0</accession>
<comment type="caution">
    <text evidence="2">The sequence shown here is derived from an EMBL/GenBank/DDBJ whole genome shotgun (WGS) entry which is preliminary data.</text>
</comment>
<name>A0A1F5JGR0_9BACT</name>
<evidence type="ECO:0000313" key="3">
    <source>
        <dbReference type="Proteomes" id="UP000177555"/>
    </source>
</evidence>
<gene>
    <name evidence="2" type="ORF">A2867_01795</name>
</gene>
<dbReference type="InterPro" id="IPR025855">
    <property type="entry name" value="Replic_Relax"/>
</dbReference>
<evidence type="ECO:0000256" key="1">
    <source>
        <dbReference type="SAM" id="MobiDB-lite"/>
    </source>
</evidence>